<comment type="caution">
    <text evidence="1">The sequence shown here is derived from an EMBL/GenBank/DDBJ whole genome shotgun (WGS) entry which is preliminary data.</text>
</comment>
<accession>A0A8J2SE91</accession>
<dbReference type="Proteomes" id="UP000789595">
    <property type="component" value="Unassembled WGS sequence"/>
</dbReference>
<sequence>MRGAGRAPTRTSRQSRLALTISRRRDMLYGTYPRGY</sequence>
<keyword evidence="2" id="KW-1185">Reference proteome</keyword>
<proteinExistence type="predicted"/>
<evidence type="ECO:0000313" key="1">
    <source>
        <dbReference type="EMBL" id="CAH0368856.1"/>
    </source>
</evidence>
<organism evidence="1 2">
    <name type="scientific">Pelagomonas calceolata</name>
    <dbReference type="NCBI Taxonomy" id="35677"/>
    <lineage>
        <taxon>Eukaryota</taxon>
        <taxon>Sar</taxon>
        <taxon>Stramenopiles</taxon>
        <taxon>Ochrophyta</taxon>
        <taxon>Pelagophyceae</taxon>
        <taxon>Pelagomonadales</taxon>
        <taxon>Pelagomonadaceae</taxon>
        <taxon>Pelagomonas</taxon>
    </lineage>
</organism>
<reference evidence="1" key="1">
    <citation type="submission" date="2021-11" db="EMBL/GenBank/DDBJ databases">
        <authorList>
            <consortium name="Genoscope - CEA"/>
            <person name="William W."/>
        </authorList>
    </citation>
    <scope>NUCLEOTIDE SEQUENCE</scope>
</reference>
<protein>
    <submittedName>
        <fullName evidence="1">Uncharacterized protein</fullName>
    </submittedName>
</protein>
<evidence type="ECO:0000313" key="2">
    <source>
        <dbReference type="Proteomes" id="UP000789595"/>
    </source>
</evidence>
<dbReference type="AlphaFoldDB" id="A0A8J2SE91"/>
<gene>
    <name evidence="1" type="ORF">PECAL_2P19520</name>
</gene>
<name>A0A8J2SE91_9STRA</name>
<dbReference type="EMBL" id="CAKKNE010000002">
    <property type="protein sequence ID" value="CAH0368856.1"/>
    <property type="molecule type" value="Genomic_DNA"/>
</dbReference>